<comment type="pathway">
    <text evidence="1">Aromatic compound metabolism; 3,4-dihydroxybenzoate biosynthesis.</text>
</comment>
<proteinExistence type="inferred from homology"/>
<dbReference type="GO" id="GO:0016853">
    <property type="term" value="F:isomerase activity"/>
    <property type="evidence" value="ECO:0007669"/>
    <property type="project" value="UniProtKB-KW"/>
</dbReference>
<dbReference type="InterPro" id="IPR029068">
    <property type="entry name" value="Glyas_Bleomycin-R_OHBP_Dase"/>
</dbReference>
<keyword evidence="1" id="KW-0479">Metal-binding</keyword>
<keyword evidence="3" id="KW-0413">Isomerase</keyword>
<feature type="domain" description="VOC" evidence="2">
    <location>
        <begin position="278"/>
        <end position="399"/>
    </location>
</feature>
<dbReference type="Proteomes" id="UP000286912">
    <property type="component" value="Unassembled WGS sequence"/>
</dbReference>
<sequence>MYSSIATVCLSGSLEEKVDAIAQAGFEGLELFENDLTAFTGTPREAGELVRSRGLKLVTLQPFRDFEGLQGHARERAFDRAEHKFDLMEELGTDLLMTCSTVHPDSLPGLSRAADDFYELGERAARRNMRVAYEALAWGRHIHDYRDSWEVVRRAAHSSVGLVLDTFHIFSRQTELGTIGRIPGDRIFLVQTADAPRLSMDHLSWSRHYRCFPGQGELQMDSFMAMLQETRYDGPLSHEIFNDVFRMGHSDQTARDGLRSYHLLRSMQDDSGIPAPQPIESVAFLEIAVEPADLVPLRELLSALGMACVGRHHTLNAERWAAGDVNLVLNTEAGFTGRVPGRDATAITAIGLKVSNAYEAFKRADKLGYDIIEPEEVGASHRMSALRNVDGSLSYIIDDSQLSRTWDREFPVDVQPIPGGALVDIDHISVALSYHDYLSLMLQYRAIFQLEITPSFDVTDPRGLIQSQVLQNYNGRFRLALNASASPNTASNRFVRQYGGSGIHHVALRTESMRATSAALQQAGTQVLPIPGNYYRDLAARFDLPAQTKTWMQDHHILFDQDGSGEFHQLYAQQLAHQAFFFELVQRDGYQGLGAPNAFVRVTAQQRLEAETLAAHMDGNDLDTRHHNTDESAS</sequence>
<protein>
    <recommendedName>
        <fullName evidence="1">3-dehydroshikimate dehydratase</fullName>
        <shortName evidence="1">DSD</shortName>
        <ecNumber evidence="1">4.2.1.118</ecNumber>
    </recommendedName>
</protein>
<comment type="cofactor">
    <cofactor evidence="1">
        <name>a divalent metal cation</name>
        <dbReference type="ChEBI" id="CHEBI:60240"/>
    </cofactor>
</comment>
<feature type="domain" description="VOC" evidence="2">
    <location>
        <begin position="424"/>
        <end position="573"/>
    </location>
</feature>
<dbReference type="EC" id="4.2.1.118" evidence="1"/>
<dbReference type="InterPro" id="IPR036237">
    <property type="entry name" value="Xyl_isomerase-like_sf"/>
</dbReference>
<comment type="caution">
    <text evidence="3">The sequence shown here is derived from an EMBL/GenBank/DDBJ whole genome shotgun (WGS) entry which is preliminary data.</text>
</comment>
<dbReference type="Pfam" id="PF00903">
    <property type="entry name" value="Glyoxalase"/>
    <property type="match status" value="1"/>
</dbReference>
<feature type="binding site" evidence="1">
    <location>
        <position position="583"/>
    </location>
    <ligand>
        <name>Mg(2+)</name>
        <dbReference type="ChEBI" id="CHEBI:18420"/>
    </ligand>
</feature>
<dbReference type="UniPathway" id="UPA00088"/>
<feature type="binding site" evidence="1">
    <location>
        <position position="191"/>
    </location>
    <ligand>
        <name>a divalent metal cation</name>
        <dbReference type="ChEBI" id="CHEBI:60240"/>
        <note>catalytic</note>
    </ligand>
</feature>
<keyword evidence="3" id="KW-0670">Pyruvate</keyword>
<dbReference type="AlphaFoldDB" id="A0A3S0X2T0"/>
<comment type="catalytic activity">
    <reaction evidence="1">
        <text>3-dehydroshikimate = 3,4-dihydroxybenzoate + H2O</text>
        <dbReference type="Rhea" id="RHEA:24848"/>
        <dbReference type="ChEBI" id="CHEBI:15377"/>
        <dbReference type="ChEBI" id="CHEBI:16630"/>
        <dbReference type="ChEBI" id="CHEBI:36241"/>
        <dbReference type="EC" id="4.2.1.118"/>
    </reaction>
</comment>
<dbReference type="HAMAP" id="MF_02238">
    <property type="entry name" value="DSD"/>
    <property type="match status" value="1"/>
</dbReference>
<evidence type="ECO:0000313" key="4">
    <source>
        <dbReference type="Proteomes" id="UP000286912"/>
    </source>
</evidence>
<accession>A0A3S0X2T0</accession>
<reference evidence="3 4" key="1">
    <citation type="submission" date="2018-12" db="EMBL/GenBank/DDBJ databases">
        <title>three novel Halomonas strain isolated from plants.</title>
        <authorList>
            <person name="Sun C."/>
        </authorList>
    </citation>
    <scope>NUCLEOTIDE SEQUENCE [LARGE SCALE GENOMIC DNA]</scope>
    <source>
        <strain evidence="3 4">RC</strain>
    </source>
</reference>
<dbReference type="Gene3D" id="3.20.20.150">
    <property type="entry name" value="Divalent-metal-dependent TIM barrel enzymes"/>
    <property type="match status" value="1"/>
</dbReference>
<dbReference type="OrthoDB" id="9780241at2"/>
<dbReference type="Pfam" id="PF01261">
    <property type="entry name" value="AP_endonuc_2"/>
    <property type="match status" value="1"/>
</dbReference>
<feature type="binding site" evidence="1">
    <location>
        <position position="427"/>
    </location>
    <ligand>
        <name>Mg(2+)</name>
        <dbReference type="ChEBI" id="CHEBI:18420"/>
    </ligand>
</feature>
<dbReference type="InterPro" id="IPR043700">
    <property type="entry name" value="DSD"/>
</dbReference>
<dbReference type="Gene3D" id="3.10.180.10">
    <property type="entry name" value="2,3-Dihydroxybiphenyl 1,2-Dioxygenase, domain 1"/>
    <property type="match status" value="2"/>
</dbReference>
<dbReference type="InterPro" id="IPR050312">
    <property type="entry name" value="IolE/XylAMocC-like"/>
</dbReference>
<dbReference type="GO" id="GO:0046872">
    <property type="term" value="F:metal ion binding"/>
    <property type="evidence" value="ECO:0007669"/>
    <property type="project" value="UniProtKB-UniRule"/>
</dbReference>
<dbReference type="PANTHER" id="PTHR12110">
    <property type="entry name" value="HYDROXYPYRUVATE ISOMERASE"/>
    <property type="match status" value="1"/>
</dbReference>
<dbReference type="GO" id="GO:0046565">
    <property type="term" value="F:3-dehydroshikimate dehydratase activity"/>
    <property type="evidence" value="ECO:0007669"/>
    <property type="project" value="UniProtKB-UniRule"/>
</dbReference>
<evidence type="ECO:0000256" key="1">
    <source>
        <dbReference type="HAMAP-Rule" id="MF_02238"/>
    </source>
</evidence>
<feature type="binding site" evidence="1">
    <location>
        <position position="134"/>
    </location>
    <ligand>
        <name>a divalent metal cation</name>
        <dbReference type="ChEBI" id="CHEBI:60240"/>
        <note>catalytic</note>
    </ligand>
</feature>
<keyword evidence="1" id="KW-0456">Lyase</keyword>
<feature type="binding site" evidence="1">
    <location>
        <position position="165"/>
    </location>
    <ligand>
        <name>a divalent metal cation</name>
        <dbReference type="ChEBI" id="CHEBI:60240"/>
        <note>catalytic</note>
    </ligand>
</feature>
<dbReference type="InterPro" id="IPR004360">
    <property type="entry name" value="Glyas_Fos-R_dOase_dom"/>
</dbReference>
<dbReference type="InterPro" id="IPR013022">
    <property type="entry name" value="Xyl_isomerase-like_TIM-brl"/>
</dbReference>
<evidence type="ECO:0000313" key="3">
    <source>
        <dbReference type="EMBL" id="RUR47864.1"/>
    </source>
</evidence>
<dbReference type="InterPro" id="IPR037523">
    <property type="entry name" value="VOC_core"/>
</dbReference>
<dbReference type="PROSITE" id="PS51819">
    <property type="entry name" value="VOC"/>
    <property type="match status" value="2"/>
</dbReference>
<organism evidence="3 4">
    <name type="scientific">Vreelandella populi</name>
    <dbReference type="NCBI Taxonomy" id="2498858"/>
    <lineage>
        <taxon>Bacteria</taxon>
        <taxon>Pseudomonadati</taxon>
        <taxon>Pseudomonadota</taxon>
        <taxon>Gammaproteobacteria</taxon>
        <taxon>Oceanospirillales</taxon>
        <taxon>Halomonadaceae</taxon>
        <taxon>Vreelandella</taxon>
    </lineage>
</organism>
<gene>
    <name evidence="3" type="ORF">ELY37_06295</name>
</gene>
<feature type="binding site" evidence="1">
    <location>
        <position position="239"/>
    </location>
    <ligand>
        <name>a divalent metal cation</name>
        <dbReference type="ChEBI" id="CHEBI:60240"/>
        <note>catalytic</note>
    </ligand>
</feature>
<dbReference type="RefSeq" id="WP_126952433.1">
    <property type="nucleotide sequence ID" value="NZ_RZHD01000004.1"/>
</dbReference>
<feature type="binding site" evidence="1">
    <location>
        <position position="505"/>
    </location>
    <ligand>
        <name>Mg(2+)</name>
        <dbReference type="ChEBI" id="CHEBI:18420"/>
    </ligand>
</feature>
<keyword evidence="4" id="KW-1185">Reference proteome</keyword>
<comment type="similarity">
    <text evidence="1">Belongs to the bacterial two-domain DSD family.</text>
</comment>
<dbReference type="PANTHER" id="PTHR12110:SF21">
    <property type="entry name" value="XYLOSE ISOMERASE-LIKE TIM BARREL DOMAIN-CONTAINING PROTEIN"/>
    <property type="match status" value="1"/>
</dbReference>
<dbReference type="SUPFAM" id="SSF54593">
    <property type="entry name" value="Glyoxalase/Bleomycin resistance protein/Dihydroxybiphenyl dioxygenase"/>
    <property type="match status" value="1"/>
</dbReference>
<dbReference type="SUPFAM" id="SSF51658">
    <property type="entry name" value="Xylose isomerase-like"/>
    <property type="match status" value="1"/>
</dbReference>
<evidence type="ECO:0000259" key="2">
    <source>
        <dbReference type="PROSITE" id="PS51819"/>
    </source>
</evidence>
<dbReference type="Pfam" id="PF14696">
    <property type="entry name" value="Glyoxalase_5"/>
    <property type="match status" value="1"/>
</dbReference>
<dbReference type="EMBL" id="RZHD01000004">
    <property type="protein sequence ID" value="RUR47864.1"/>
    <property type="molecule type" value="Genomic_DNA"/>
</dbReference>
<dbReference type="GO" id="GO:0046279">
    <property type="term" value="P:3,4-dihydroxybenzoate biosynthetic process"/>
    <property type="evidence" value="ECO:0007669"/>
    <property type="project" value="UniProtKB-UniRule"/>
</dbReference>
<name>A0A3S0X2T0_9GAMM</name>
<comment type="function">
    <text evidence="1">Catalyzes the conversion of 3-dehydroshikimate to protocatechuate (3,4-dihydroxybenzoate), a common intermediate of quinate and shikimate degradation pathways.</text>
</comment>